<dbReference type="InterPro" id="IPR000795">
    <property type="entry name" value="T_Tr_GTP-bd_dom"/>
</dbReference>
<evidence type="ECO:0000256" key="1">
    <source>
        <dbReference type="ARBA" id="ARBA00022741"/>
    </source>
</evidence>
<dbReference type="STRING" id="988480.A0A075AND4"/>
<dbReference type="GO" id="GO:0005829">
    <property type="term" value="C:cytosol"/>
    <property type="evidence" value="ECO:0007669"/>
    <property type="project" value="TreeGrafter"/>
</dbReference>
<accession>A0A075AND4</accession>
<dbReference type="PROSITE" id="PS00301">
    <property type="entry name" value="G_TR_1"/>
    <property type="match status" value="1"/>
</dbReference>
<dbReference type="OMA" id="MSMLFTI"/>
<dbReference type="InterPro" id="IPR035647">
    <property type="entry name" value="EFG_III/V"/>
</dbReference>
<dbReference type="CDD" id="cd01891">
    <property type="entry name" value="TypA_BipA"/>
    <property type="match status" value="1"/>
</dbReference>
<dbReference type="PROSITE" id="PS51722">
    <property type="entry name" value="G_TR_2"/>
    <property type="match status" value="1"/>
</dbReference>
<dbReference type="Gene3D" id="3.30.70.870">
    <property type="entry name" value="Elongation Factor G (Translational Gtpase), domain 3"/>
    <property type="match status" value="1"/>
</dbReference>
<dbReference type="GO" id="GO:1990904">
    <property type="term" value="C:ribonucleoprotein complex"/>
    <property type="evidence" value="ECO:0007669"/>
    <property type="project" value="TreeGrafter"/>
</dbReference>
<dbReference type="InterPro" id="IPR000640">
    <property type="entry name" value="EFG_V-like"/>
</dbReference>
<dbReference type="FunFam" id="3.40.50.300:FF:000055">
    <property type="entry name" value="GTP-binding protein TypA"/>
    <property type="match status" value="1"/>
</dbReference>
<evidence type="ECO:0000313" key="4">
    <source>
        <dbReference type="EMBL" id="EPZ31332.1"/>
    </source>
</evidence>
<dbReference type="SUPFAM" id="SSF52540">
    <property type="entry name" value="P-loop containing nucleoside triphosphate hydrolases"/>
    <property type="match status" value="1"/>
</dbReference>
<dbReference type="HOGENOM" id="CLU_017016_4_0_1"/>
<keyword evidence="2" id="KW-0342">GTP-binding</keyword>
<dbReference type="EMBL" id="KE561265">
    <property type="protein sequence ID" value="EPZ31332.1"/>
    <property type="molecule type" value="Genomic_DNA"/>
</dbReference>
<dbReference type="Pfam" id="PF22042">
    <property type="entry name" value="EF-G_D2"/>
    <property type="match status" value="1"/>
</dbReference>
<dbReference type="Pfam" id="PF00679">
    <property type="entry name" value="EFG_C"/>
    <property type="match status" value="1"/>
</dbReference>
<dbReference type="AlphaFoldDB" id="A0A075AND4"/>
<dbReference type="InterPro" id="IPR042116">
    <property type="entry name" value="TypA/BipA_C"/>
</dbReference>
<evidence type="ECO:0000313" key="5">
    <source>
        <dbReference type="Proteomes" id="UP000030755"/>
    </source>
</evidence>
<evidence type="ECO:0000259" key="3">
    <source>
        <dbReference type="PROSITE" id="PS51722"/>
    </source>
</evidence>
<dbReference type="GO" id="GO:0003924">
    <property type="term" value="F:GTPase activity"/>
    <property type="evidence" value="ECO:0007669"/>
    <property type="project" value="InterPro"/>
</dbReference>
<dbReference type="Gene3D" id="2.40.50.250">
    <property type="entry name" value="bipa protein"/>
    <property type="match status" value="1"/>
</dbReference>
<dbReference type="SMART" id="SM00838">
    <property type="entry name" value="EFG_C"/>
    <property type="match status" value="1"/>
</dbReference>
<dbReference type="Gene3D" id="3.30.70.240">
    <property type="match status" value="1"/>
</dbReference>
<dbReference type="CDD" id="cd03691">
    <property type="entry name" value="BipA_TypA_II"/>
    <property type="match status" value="1"/>
</dbReference>
<name>A0A075AND4_ROZAC</name>
<gene>
    <name evidence="4" type="ORF">O9G_000977</name>
</gene>
<dbReference type="GO" id="GO:0005525">
    <property type="term" value="F:GTP binding"/>
    <property type="evidence" value="ECO:0007669"/>
    <property type="project" value="UniProtKB-KW"/>
</dbReference>
<dbReference type="NCBIfam" id="TIGR00231">
    <property type="entry name" value="small_GTP"/>
    <property type="match status" value="1"/>
</dbReference>
<dbReference type="InterPro" id="IPR031157">
    <property type="entry name" value="G_TR_CS"/>
</dbReference>
<dbReference type="InterPro" id="IPR047041">
    <property type="entry name" value="BipA_GTP-bd_dom"/>
</dbReference>
<dbReference type="InterPro" id="IPR048876">
    <property type="entry name" value="BipA_C"/>
</dbReference>
<dbReference type="OrthoDB" id="364892at2759"/>
<dbReference type="PANTHER" id="PTHR42908:SF8">
    <property type="entry name" value="TR-TYPE G DOMAIN-CONTAINING PROTEIN"/>
    <property type="match status" value="1"/>
</dbReference>
<dbReference type="InterPro" id="IPR005225">
    <property type="entry name" value="Small_GTP-bd"/>
</dbReference>
<feature type="domain" description="Tr-type G" evidence="3">
    <location>
        <begin position="12"/>
        <end position="206"/>
    </location>
</feature>
<organism evidence="4 5">
    <name type="scientific">Rozella allomycis (strain CSF55)</name>
    <dbReference type="NCBI Taxonomy" id="988480"/>
    <lineage>
        <taxon>Eukaryota</taxon>
        <taxon>Fungi</taxon>
        <taxon>Fungi incertae sedis</taxon>
        <taxon>Cryptomycota</taxon>
        <taxon>Cryptomycota incertae sedis</taxon>
        <taxon>Rozella</taxon>
    </lineage>
</organism>
<dbReference type="InterPro" id="IPR053905">
    <property type="entry name" value="EF-G-like_DII"/>
</dbReference>
<dbReference type="Pfam" id="PF21018">
    <property type="entry name" value="BipA_C"/>
    <property type="match status" value="1"/>
</dbReference>
<dbReference type="Gene3D" id="3.40.50.300">
    <property type="entry name" value="P-loop containing nucleotide triphosphate hydrolases"/>
    <property type="match status" value="1"/>
</dbReference>
<dbReference type="PRINTS" id="PR00315">
    <property type="entry name" value="ELONGATNFCT"/>
</dbReference>
<keyword evidence="4" id="KW-0251">Elongation factor</keyword>
<keyword evidence="5" id="KW-1185">Reference proteome</keyword>
<dbReference type="SUPFAM" id="SSF50447">
    <property type="entry name" value="Translation proteins"/>
    <property type="match status" value="1"/>
</dbReference>
<dbReference type="GO" id="GO:0003746">
    <property type="term" value="F:translation elongation factor activity"/>
    <property type="evidence" value="ECO:0007669"/>
    <property type="project" value="UniProtKB-KW"/>
</dbReference>
<dbReference type="Pfam" id="PF00009">
    <property type="entry name" value="GTP_EFTU"/>
    <property type="match status" value="1"/>
</dbReference>
<sequence>MSSQSGLNYSVDKIRNVAIIAHVDHGKTTLVDCLLQQSGCLEKSSQSRVMDSNQLEKERGITILSKCTSIHRGDYHINIVDTPGHADFGGEVERVLSLVDGVILVVDATDGPMTQTRFVLHKALLQGLLPIVVQNKVDRETARCSEVDDLILDLFMKLNANDDQLMYPTLYASAKEGWAVKDIKKDERKDMNPLYDTIIEHIKPPIVDLNDKFSFLVNNLEHDTHLGRLQTGRIQSGSVKVGDVVKALKENGESICQSKISKIFLKRGLEKISIPAAFAGDIVTLAGIPLASINNTICNVEVNQPLKAIPIDPPTLSIKFVVNDSPLKNKEGRAIPFDVLKERLMKEAEVNVAINVGEIVEGNSIEIQGRGELQMGILIETMRREGMEFAVCPPSVMLKKDEKNPGKFLEPIEEAIFIVPAEYMGSLLDKISKRSAEIIEMNELDDKMQIISHMPTRALIGFLSEFKNDTKGNGSVERSFLEYQSYKGTIMSSRDGVCVSTSSGVVTDYGMKDIEERGRTFVHPGVQIYPGVILSDNNETHDILYNPCKEVHFQSKSFSYVFKGTPLPLEQFLALMKNDEMLEITPKSLRLRKKTLDANARKIEQKRQEQLNRSL</sequence>
<reference evidence="4 5" key="1">
    <citation type="journal article" date="2013" name="Curr. Biol.">
        <title>Shared signatures of parasitism and phylogenomics unite Cryptomycota and microsporidia.</title>
        <authorList>
            <person name="James T.Y."/>
            <person name="Pelin A."/>
            <person name="Bonen L."/>
            <person name="Ahrendt S."/>
            <person name="Sain D."/>
            <person name="Corradi N."/>
            <person name="Stajich J.E."/>
        </authorList>
    </citation>
    <scope>NUCLEOTIDE SEQUENCE [LARGE SCALE GENOMIC DNA]</scope>
    <source>
        <strain evidence="4 5">CSF55</strain>
    </source>
</reference>
<keyword evidence="1" id="KW-0547">Nucleotide-binding</keyword>
<dbReference type="InterPro" id="IPR027417">
    <property type="entry name" value="P-loop_NTPase"/>
</dbReference>
<dbReference type="Gene3D" id="2.40.30.10">
    <property type="entry name" value="Translation factors"/>
    <property type="match status" value="1"/>
</dbReference>
<proteinExistence type="predicted"/>
<protein>
    <submittedName>
        <fullName evidence="4">Elongation factor, GTP-binding domain-containing protein</fullName>
    </submittedName>
</protein>
<evidence type="ECO:0000256" key="2">
    <source>
        <dbReference type="ARBA" id="ARBA00023134"/>
    </source>
</evidence>
<dbReference type="PANTHER" id="PTHR42908">
    <property type="entry name" value="TRANSLATION ELONGATION FACTOR-RELATED"/>
    <property type="match status" value="1"/>
</dbReference>
<dbReference type="Proteomes" id="UP000030755">
    <property type="component" value="Unassembled WGS sequence"/>
</dbReference>
<dbReference type="InterPro" id="IPR009000">
    <property type="entry name" value="Transl_B-barrel_sf"/>
</dbReference>
<keyword evidence="4" id="KW-0648">Protein biosynthesis</keyword>
<dbReference type="InterPro" id="IPR047042">
    <property type="entry name" value="BipA_II"/>
</dbReference>
<dbReference type="SUPFAM" id="SSF54980">
    <property type="entry name" value="EF-G C-terminal domain-like"/>
    <property type="match status" value="2"/>
</dbReference>